<gene>
    <name evidence="2" type="primary">BnaC07g03290D</name>
    <name evidence="2" type="ORF">GSBRNA2T00070832001</name>
</gene>
<feature type="compositionally biased region" description="Basic and acidic residues" evidence="1">
    <location>
        <begin position="165"/>
        <end position="176"/>
    </location>
</feature>
<evidence type="ECO:0000313" key="2">
    <source>
        <dbReference type="EMBL" id="CDY13030.1"/>
    </source>
</evidence>
<feature type="region of interest" description="Disordered" evidence="1">
    <location>
        <begin position="142"/>
        <end position="190"/>
    </location>
</feature>
<evidence type="ECO:0000313" key="3">
    <source>
        <dbReference type="Proteomes" id="UP000028999"/>
    </source>
</evidence>
<dbReference type="Proteomes" id="UP000028999">
    <property type="component" value="Unassembled WGS sequence"/>
</dbReference>
<feature type="region of interest" description="Disordered" evidence="1">
    <location>
        <begin position="56"/>
        <end position="99"/>
    </location>
</feature>
<evidence type="ECO:0000256" key="1">
    <source>
        <dbReference type="SAM" id="MobiDB-lite"/>
    </source>
</evidence>
<sequence length="190" mass="21276">MYKNHYAARTTQVEALSAPSAPEKKTPVETPLVETLGVSDFNGIESRLRKEIQEEAEVNSLREAVGEPVREPFVKPPDGEADAEAVRQPDGQTGGQTDALSVLKIARAMVKEGGNEPSEEEMDDGETFLAFLKRVCVFYGQEEPSKKPRLRSPIQTRAKKKKDKKEKQTKDKDSKEKPRKTKKDKQGNHK</sequence>
<reference evidence="2 3" key="1">
    <citation type="journal article" date="2014" name="Science">
        <title>Plant genetics. Early allopolyploid evolution in the post-Neolithic Brassica napus oilseed genome.</title>
        <authorList>
            <person name="Chalhoub B."/>
            <person name="Denoeud F."/>
            <person name="Liu S."/>
            <person name="Parkin I.A."/>
            <person name="Tang H."/>
            <person name="Wang X."/>
            <person name="Chiquet J."/>
            <person name="Belcram H."/>
            <person name="Tong C."/>
            <person name="Samans B."/>
            <person name="Correa M."/>
            <person name="Da Silva C."/>
            <person name="Just J."/>
            <person name="Falentin C."/>
            <person name="Koh C.S."/>
            <person name="Le Clainche I."/>
            <person name="Bernard M."/>
            <person name="Bento P."/>
            <person name="Noel B."/>
            <person name="Labadie K."/>
            <person name="Alberti A."/>
            <person name="Charles M."/>
            <person name="Arnaud D."/>
            <person name="Guo H."/>
            <person name="Daviaud C."/>
            <person name="Alamery S."/>
            <person name="Jabbari K."/>
            <person name="Zhao M."/>
            <person name="Edger P.P."/>
            <person name="Chelaifa H."/>
            <person name="Tack D."/>
            <person name="Lassalle G."/>
            <person name="Mestiri I."/>
            <person name="Schnel N."/>
            <person name="Le Paslier M.C."/>
            <person name="Fan G."/>
            <person name="Renault V."/>
            <person name="Bayer P.E."/>
            <person name="Golicz A.A."/>
            <person name="Manoli S."/>
            <person name="Lee T.H."/>
            <person name="Thi V.H."/>
            <person name="Chalabi S."/>
            <person name="Hu Q."/>
            <person name="Fan C."/>
            <person name="Tollenaere R."/>
            <person name="Lu Y."/>
            <person name="Battail C."/>
            <person name="Shen J."/>
            <person name="Sidebottom C.H."/>
            <person name="Wang X."/>
            <person name="Canaguier A."/>
            <person name="Chauveau A."/>
            <person name="Berard A."/>
            <person name="Deniot G."/>
            <person name="Guan M."/>
            <person name="Liu Z."/>
            <person name="Sun F."/>
            <person name="Lim Y.P."/>
            <person name="Lyons E."/>
            <person name="Town C.D."/>
            <person name="Bancroft I."/>
            <person name="Wang X."/>
            <person name="Meng J."/>
            <person name="Ma J."/>
            <person name="Pires J.C."/>
            <person name="King G.J."/>
            <person name="Brunel D."/>
            <person name="Delourme R."/>
            <person name="Renard M."/>
            <person name="Aury J.M."/>
            <person name="Adams K.L."/>
            <person name="Batley J."/>
            <person name="Snowdon R.J."/>
            <person name="Tost J."/>
            <person name="Edwards D."/>
            <person name="Zhou Y."/>
            <person name="Hua W."/>
            <person name="Sharpe A.G."/>
            <person name="Paterson A.H."/>
            <person name="Guan C."/>
            <person name="Wincker P."/>
        </authorList>
    </citation>
    <scope>NUCLEOTIDE SEQUENCE [LARGE SCALE GENOMIC DNA]</scope>
    <source>
        <strain evidence="3">cv. Darmor-bzh</strain>
    </source>
</reference>
<dbReference type="PaxDb" id="3708-A0A078FF96"/>
<dbReference type="EMBL" id="LK032030">
    <property type="protein sequence ID" value="CDY13030.1"/>
    <property type="molecule type" value="Genomic_DNA"/>
</dbReference>
<dbReference type="Gramene" id="CDY13030">
    <property type="protein sequence ID" value="CDY13030"/>
    <property type="gene ID" value="GSBRNA2T00070832001"/>
</dbReference>
<keyword evidence="3" id="KW-1185">Reference proteome</keyword>
<dbReference type="AlphaFoldDB" id="A0A078FF96"/>
<organism evidence="2 3">
    <name type="scientific">Brassica napus</name>
    <name type="common">Rape</name>
    <dbReference type="NCBI Taxonomy" id="3708"/>
    <lineage>
        <taxon>Eukaryota</taxon>
        <taxon>Viridiplantae</taxon>
        <taxon>Streptophyta</taxon>
        <taxon>Embryophyta</taxon>
        <taxon>Tracheophyta</taxon>
        <taxon>Spermatophyta</taxon>
        <taxon>Magnoliopsida</taxon>
        <taxon>eudicotyledons</taxon>
        <taxon>Gunneridae</taxon>
        <taxon>Pentapetalae</taxon>
        <taxon>rosids</taxon>
        <taxon>malvids</taxon>
        <taxon>Brassicales</taxon>
        <taxon>Brassicaceae</taxon>
        <taxon>Brassiceae</taxon>
        <taxon>Brassica</taxon>
    </lineage>
</organism>
<feature type="region of interest" description="Disordered" evidence="1">
    <location>
        <begin position="1"/>
        <end position="28"/>
    </location>
</feature>
<accession>A0A078FF96</accession>
<protein>
    <submittedName>
        <fullName evidence="2">BnaC07g03290D protein</fullName>
    </submittedName>
</protein>
<proteinExistence type="predicted"/>
<feature type="compositionally biased region" description="Basic and acidic residues" evidence="1">
    <location>
        <begin position="64"/>
        <end position="73"/>
    </location>
</feature>
<name>A0A078FF96_BRANA</name>